<dbReference type="Gene3D" id="3.30.2020.40">
    <property type="entry name" value="Uncharacterised protein PF10387, DUF2442"/>
    <property type="match status" value="1"/>
</dbReference>
<name>A0A2T0WTG4_9BACT</name>
<dbReference type="Proteomes" id="UP000238157">
    <property type="component" value="Unassembled WGS sequence"/>
</dbReference>
<keyword evidence="2" id="KW-1185">Reference proteome</keyword>
<dbReference type="RefSeq" id="WP_106132648.1">
    <property type="nucleotide sequence ID" value="NZ_PVTR01000002.1"/>
</dbReference>
<comment type="caution">
    <text evidence="1">The sequence shown here is derived from an EMBL/GenBank/DDBJ whole genome shotgun (WGS) entry which is preliminary data.</text>
</comment>
<sequence length="77" mass="9033">MNISTIHKSPLAKKVWFDQTKFYVLLDDEREIGIPLEWFKKLKLASFEELSQYRLIGNGEGIHWEALDEDILVEALL</sequence>
<protein>
    <submittedName>
        <fullName evidence="1">Uncharacterized protein DUF2442</fullName>
    </submittedName>
</protein>
<organism evidence="1 2">
    <name type="scientific">Mongoliibacter ruber</name>
    <dbReference type="NCBI Taxonomy" id="1750599"/>
    <lineage>
        <taxon>Bacteria</taxon>
        <taxon>Pseudomonadati</taxon>
        <taxon>Bacteroidota</taxon>
        <taxon>Cytophagia</taxon>
        <taxon>Cytophagales</taxon>
        <taxon>Cyclobacteriaceae</taxon>
        <taxon>Mongoliibacter</taxon>
    </lineage>
</organism>
<evidence type="ECO:0000313" key="2">
    <source>
        <dbReference type="Proteomes" id="UP000238157"/>
    </source>
</evidence>
<proteinExistence type="predicted"/>
<dbReference type="EMBL" id="PVTR01000002">
    <property type="protein sequence ID" value="PRY89985.1"/>
    <property type="molecule type" value="Genomic_DNA"/>
</dbReference>
<accession>A0A2T0WTG4</accession>
<dbReference type="OrthoDB" id="9807561at2"/>
<dbReference type="Pfam" id="PF10387">
    <property type="entry name" value="DUF2442"/>
    <property type="match status" value="1"/>
</dbReference>
<reference evidence="1 2" key="1">
    <citation type="submission" date="2018-03" db="EMBL/GenBank/DDBJ databases">
        <title>Genomic Encyclopedia of Archaeal and Bacterial Type Strains, Phase II (KMG-II): from individual species to whole genera.</title>
        <authorList>
            <person name="Goeker M."/>
        </authorList>
    </citation>
    <scope>NUCLEOTIDE SEQUENCE [LARGE SCALE GENOMIC DNA]</scope>
    <source>
        <strain evidence="1 2">DSM 27929</strain>
    </source>
</reference>
<dbReference type="InterPro" id="IPR018841">
    <property type="entry name" value="DUF2442"/>
</dbReference>
<gene>
    <name evidence="1" type="ORF">CLW00_102463</name>
</gene>
<evidence type="ECO:0000313" key="1">
    <source>
        <dbReference type="EMBL" id="PRY89985.1"/>
    </source>
</evidence>
<dbReference type="AlphaFoldDB" id="A0A2T0WTG4"/>